<keyword evidence="6" id="KW-1185">Reference proteome</keyword>
<protein>
    <submittedName>
        <fullName evidence="2">Uncharacterized protein</fullName>
    </submittedName>
</protein>
<reference evidence="5 7" key="1">
    <citation type="submission" date="2018-09" db="EMBL/GenBank/DDBJ databases">
        <title>Genomic investigation of the strawberry pathogen Phytophthora fragariae indicates pathogenicity is determined by transcriptional variation in three key races.</title>
        <authorList>
            <person name="Adams T.M."/>
            <person name="Armitage A.D."/>
            <person name="Sobczyk M.K."/>
            <person name="Bates H.J."/>
            <person name="Dunwell J.M."/>
            <person name="Nellist C.F."/>
            <person name="Harrison R.J."/>
        </authorList>
    </citation>
    <scope>NUCLEOTIDE SEQUENCE [LARGE SCALE GENOMIC DNA]</scope>
    <source>
        <strain evidence="3 5">SCRP249</strain>
        <strain evidence="2 7">SCRP324</strain>
        <strain evidence="4 6">SCRP333</strain>
    </source>
</reference>
<evidence type="ECO:0000313" key="2">
    <source>
        <dbReference type="EMBL" id="KAE9035388.1"/>
    </source>
</evidence>
<dbReference type="EMBL" id="QXFU01000367">
    <property type="protein sequence ID" value="KAE9035388.1"/>
    <property type="molecule type" value="Genomic_DNA"/>
</dbReference>
<dbReference type="EMBL" id="QXFT01000379">
    <property type="protein sequence ID" value="KAE9345607.1"/>
    <property type="molecule type" value="Genomic_DNA"/>
</dbReference>
<evidence type="ECO:0000313" key="3">
    <source>
        <dbReference type="EMBL" id="KAE9039898.1"/>
    </source>
</evidence>
<keyword evidence="1" id="KW-1133">Transmembrane helix</keyword>
<keyword evidence="1" id="KW-0812">Transmembrane</keyword>
<accession>A0A6A3MVH4</accession>
<dbReference type="EMBL" id="QXFV01000362">
    <property type="protein sequence ID" value="KAE9039898.1"/>
    <property type="molecule type" value="Genomic_DNA"/>
</dbReference>
<organism evidence="2 7">
    <name type="scientific">Phytophthora rubi</name>
    <dbReference type="NCBI Taxonomy" id="129364"/>
    <lineage>
        <taxon>Eukaryota</taxon>
        <taxon>Sar</taxon>
        <taxon>Stramenopiles</taxon>
        <taxon>Oomycota</taxon>
        <taxon>Peronosporomycetes</taxon>
        <taxon>Peronosporales</taxon>
        <taxon>Peronosporaceae</taxon>
        <taxon>Phytophthora</taxon>
    </lineage>
</organism>
<evidence type="ECO:0000313" key="5">
    <source>
        <dbReference type="Proteomes" id="UP000429607"/>
    </source>
</evidence>
<dbReference type="AlphaFoldDB" id="A0A6A3MVH4"/>
<dbReference type="OrthoDB" id="96442at2759"/>
<name>A0A6A3MVH4_9STRA</name>
<dbReference type="Proteomes" id="UP000434957">
    <property type="component" value="Unassembled WGS sequence"/>
</dbReference>
<dbReference type="Proteomes" id="UP000429607">
    <property type="component" value="Unassembled WGS sequence"/>
</dbReference>
<comment type="caution">
    <text evidence="2">The sequence shown here is derived from an EMBL/GenBank/DDBJ whole genome shotgun (WGS) entry which is preliminary data.</text>
</comment>
<feature type="transmembrane region" description="Helical" evidence="1">
    <location>
        <begin position="6"/>
        <end position="26"/>
    </location>
</feature>
<keyword evidence="1" id="KW-0472">Membrane</keyword>
<evidence type="ECO:0000313" key="6">
    <source>
        <dbReference type="Proteomes" id="UP000434957"/>
    </source>
</evidence>
<sequence length="91" mass="9829">MTPEIAVMIMGPFLVMSLVLPVLSPISAPHRAQVKLSTSFAMQPATEVTNSIAGKVYEGVISAVSYFAIEYTSNWNWRLEDLGALIPTTSA</sequence>
<dbReference type="Proteomes" id="UP000435112">
    <property type="component" value="Unassembled WGS sequence"/>
</dbReference>
<gene>
    <name evidence="3" type="ORF">PR001_g7325</name>
    <name evidence="2" type="ORF">PR002_g7598</name>
    <name evidence="4" type="ORF">PR003_g7859</name>
</gene>
<proteinExistence type="predicted"/>
<evidence type="ECO:0000313" key="7">
    <source>
        <dbReference type="Proteomes" id="UP000435112"/>
    </source>
</evidence>
<evidence type="ECO:0000313" key="4">
    <source>
        <dbReference type="EMBL" id="KAE9345607.1"/>
    </source>
</evidence>
<evidence type="ECO:0000256" key="1">
    <source>
        <dbReference type="SAM" id="Phobius"/>
    </source>
</evidence>